<feature type="region of interest" description="Disordered" evidence="1">
    <location>
        <begin position="1"/>
        <end position="41"/>
    </location>
</feature>
<sequence length="93" mass="9963">MANKKTARARTKRPAPKPTTKESAAPTPDQATHTQDQSAPAAAMVAPLDKNVFQLVMQIIDNADFKGSQINRVLAVKLELARVAGLRQTGNGQ</sequence>
<gene>
    <name evidence="2" type="ORF">LCGC14_1122820</name>
</gene>
<evidence type="ECO:0000256" key="1">
    <source>
        <dbReference type="SAM" id="MobiDB-lite"/>
    </source>
</evidence>
<proteinExistence type="predicted"/>
<feature type="compositionally biased region" description="Basic residues" evidence="1">
    <location>
        <begin position="1"/>
        <end position="15"/>
    </location>
</feature>
<dbReference type="EMBL" id="LAZR01005204">
    <property type="protein sequence ID" value="KKN01931.1"/>
    <property type="molecule type" value="Genomic_DNA"/>
</dbReference>
<evidence type="ECO:0000313" key="2">
    <source>
        <dbReference type="EMBL" id="KKN01931.1"/>
    </source>
</evidence>
<dbReference type="AlphaFoldDB" id="A0A0F9PLN0"/>
<accession>A0A0F9PLN0</accession>
<organism evidence="2">
    <name type="scientific">marine sediment metagenome</name>
    <dbReference type="NCBI Taxonomy" id="412755"/>
    <lineage>
        <taxon>unclassified sequences</taxon>
        <taxon>metagenomes</taxon>
        <taxon>ecological metagenomes</taxon>
    </lineage>
</organism>
<name>A0A0F9PLN0_9ZZZZ</name>
<reference evidence="2" key="1">
    <citation type="journal article" date="2015" name="Nature">
        <title>Complex archaea that bridge the gap between prokaryotes and eukaryotes.</title>
        <authorList>
            <person name="Spang A."/>
            <person name="Saw J.H."/>
            <person name="Jorgensen S.L."/>
            <person name="Zaremba-Niedzwiedzka K."/>
            <person name="Martijn J."/>
            <person name="Lind A.E."/>
            <person name="van Eijk R."/>
            <person name="Schleper C."/>
            <person name="Guy L."/>
            <person name="Ettema T.J."/>
        </authorList>
    </citation>
    <scope>NUCLEOTIDE SEQUENCE</scope>
</reference>
<protein>
    <submittedName>
        <fullName evidence="2">Uncharacterized protein</fullName>
    </submittedName>
</protein>
<feature type="compositionally biased region" description="Polar residues" evidence="1">
    <location>
        <begin position="29"/>
        <end position="38"/>
    </location>
</feature>
<comment type="caution">
    <text evidence="2">The sequence shown here is derived from an EMBL/GenBank/DDBJ whole genome shotgun (WGS) entry which is preliminary data.</text>
</comment>